<keyword evidence="3" id="KW-0597">Phosphoprotein</keyword>
<proteinExistence type="predicted"/>
<dbReference type="EMBL" id="CACRXK020012825">
    <property type="protein sequence ID" value="CAB4024081.1"/>
    <property type="molecule type" value="Genomic_DNA"/>
</dbReference>
<comment type="subcellular location">
    <subcellularLocation>
        <location evidence="1">Cytoplasm</location>
    </subcellularLocation>
</comment>
<feature type="region of interest" description="Disordered" evidence="6">
    <location>
        <begin position="483"/>
        <end position="507"/>
    </location>
</feature>
<dbReference type="GO" id="GO:0005737">
    <property type="term" value="C:cytoplasm"/>
    <property type="evidence" value="ECO:0007669"/>
    <property type="project" value="UniProtKB-SubCell"/>
</dbReference>
<feature type="compositionally biased region" description="Low complexity" evidence="6">
    <location>
        <begin position="298"/>
        <end position="314"/>
    </location>
</feature>
<dbReference type="Gene3D" id="1.10.8.10">
    <property type="entry name" value="DNA helicase RuvA subunit, C-terminal domain"/>
    <property type="match status" value="1"/>
</dbReference>
<feature type="compositionally biased region" description="Basic and acidic residues" evidence="6">
    <location>
        <begin position="364"/>
        <end position="374"/>
    </location>
</feature>
<dbReference type="GO" id="GO:0006412">
    <property type="term" value="P:translation"/>
    <property type="evidence" value="ECO:0007669"/>
    <property type="project" value="UniProtKB-KW"/>
</dbReference>
<evidence type="ECO:0000256" key="3">
    <source>
        <dbReference type="ARBA" id="ARBA00022553"/>
    </source>
</evidence>
<comment type="caution">
    <text evidence="7">The sequence shown here is derived from an EMBL/GenBank/DDBJ whole genome shotgun (WGS) entry which is preliminary data.</text>
</comment>
<name>A0A6S7J2N9_PARCT</name>
<feature type="region of interest" description="Disordered" evidence="6">
    <location>
        <begin position="178"/>
        <end position="200"/>
    </location>
</feature>
<evidence type="ECO:0000256" key="4">
    <source>
        <dbReference type="ARBA" id="ARBA00022801"/>
    </source>
</evidence>
<dbReference type="InterPro" id="IPR037189">
    <property type="entry name" value="HBS1-like_N_sf"/>
</dbReference>
<feature type="compositionally biased region" description="Polar residues" evidence="6">
    <location>
        <begin position="405"/>
        <end position="430"/>
    </location>
</feature>
<dbReference type="AlphaFoldDB" id="A0A6S7J2N9"/>
<evidence type="ECO:0000256" key="5">
    <source>
        <dbReference type="ARBA" id="ARBA00022917"/>
    </source>
</evidence>
<dbReference type="OrthoDB" id="342024at2759"/>
<evidence type="ECO:0000313" key="7">
    <source>
        <dbReference type="EMBL" id="CAB4024081.1"/>
    </source>
</evidence>
<evidence type="ECO:0000313" key="8">
    <source>
        <dbReference type="Proteomes" id="UP001152795"/>
    </source>
</evidence>
<evidence type="ECO:0000256" key="1">
    <source>
        <dbReference type="ARBA" id="ARBA00004496"/>
    </source>
</evidence>
<dbReference type="Proteomes" id="UP001152795">
    <property type="component" value="Unassembled WGS sequence"/>
</dbReference>
<feature type="compositionally biased region" description="Basic and acidic residues" evidence="6">
    <location>
        <begin position="269"/>
        <end position="282"/>
    </location>
</feature>
<feature type="compositionally biased region" description="Polar residues" evidence="6">
    <location>
        <begin position="179"/>
        <end position="192"/>
    </location>
</feature>
<feature type="region of interest" description="Disordered" evidence="6">
    <location>
        <begin position="235"/>
        <end position="438"/>
    </location>
</feature>
<protein>
    <submittedName>
        <fullName evidence="7">HBS1</fullName>
    </submittedName>
</protein>
<organism evidence="7 8">
    <name type="scientific">Paramuricea clavata</name>
    <name type="common">Red gorgonian</name>
    <name type="synonym">Violescent sea-whip</name>
    <dbReference type="NCBI Taxonomy" id="317549"/>
    <lineage>
        <taxon>Eukaryota</taxon>
        <taxon>Metazoa</taxon>
        <taxon>Cnidaria</taxon>
        <taxon>Anthozoa</taxon>
        <taxon>Octocorallia</taxon>
        <taxon>Malacalcyonacea</taxon>
        <taxon>Plexauridae</taxon>
        <taxon>Paramuricea</taxon>
    </lineage>
</organism>
<keyword evidence="2" id="KW-0963">Cytoplasm</keyword>
<dbReference type="GO" id="GO:0016787">
    <property type="term" value="F:hydrolase activity"/>
    <property type="evidence" value="ECO:0007669"/>
    <property type="project" value="UniProtKB-KW"/>
</dbReference>
<dbReference type="InterPro" id="IPR015033">
    <property type="entry name" value="HBS1-like_N"/>
</dbReference>
<keyword evidence="4" id="KW-0378">Hydrolase</keyword>
<evidence type="ECO:0000256" key="2">
    <source>
        <dbReference type="ARBA" id="ARBA00022490"/>
    </source>
</evidence>
<feature type="compositionally biased region" description="Basic and acidic residues" evidence="6">
    <location>
        <begin position="235"/>
        <end position="249"/>
    </location>
</feature>
<sequence length="762" mass="84385">MSRHRNVRNYAYEEDMYEDVYGHSVEEHDLCVSPTTAQQFLYRRGETQHPNLSSFMEEPQDYEEEEYEDERECLGAQKDYKPPKLDRESQAKLLSCMDQFRSILGDHCDEEGATAAILKHDFDLEKAIDYVLSEGGNQDLKSHNVSRKEKDVLKIENISKLHSERSSGCFQPNKVLADSQGTSFNKPLQTSNESKKLSSPGAFLPSGRVDEGCGTQCLSTLPSRKNPEVLLSEGRMNDEESGDNQHTRDQPLPIMNTGFKGSSPLARLLETRKSEGRRKVGDGHVLSQFPINNATGQSRDSSSTTTKTVSESSSNQLLERGKSVTFKNAEASFIGKDAPNNSTTCNLPKSEDRNKLPLSQLLKTRPDNRSKNAEISHVLNRKPESESSSVSPLRGHPVSKEKQSDGNVTLSTSGLLQNKGLTSGQLSETKQSPRNETKFKSLSEFIEEPESCRSQDSQLPSLMSTLNIQDSSKSPLSLLFGTKQASENKTQVSTKTSPSDGQSNAEKFNLSPLSQLSKEKRPLVNKGSGTLLFNKLTTGEAESSQGISLVHIPKNDGSSSLSQLLKTRQSPKNVDYGRKECLDNNSNVNIGKDDSSDRAMFHPGESTLSKQFPPDRQNTNVLGISPGTCWASDVTKDIDLSTLLTHKKSHEKTKKLGEHTDLLPIDGSSRISSNDVEDGFRTKPIEVDENLHSRDSVLELLHAPSTFACTLLVYYKKPGQEWKPTVKGLFQNVVGIVPFNFSTPSPDDDVTSKQKKAHLKRK</sequence>
<evidence type="ECO:0000256" key="6">
    <source>
        <dbReference type="SAM" id="MobiDB-lite"/>
    </source>
</evidence>
<dbReference type="Pfam" id="PF08938">
    <property type="entry name" value="HBS1_N"/>
    <property type="match status" value="1"/>
</dbReference>
<reference evidence="7" key="1">
    <citation type="submission" date="2020-04" db="EMBL/GenBank/DDBJ databases">
        <authorList>
            <person name="Alioto T."/>
            <person name="Alioto T."/>
            <person name="Gomez Garrido J."/>
        </authorList>
    </citation>
    <scope>NUCLEOTIDE SEQUENCE</scope>
    <source>
        <strain evidence="7">A484AB</strain>
    </source>
</reference>
<dbReference type="SUPFAM" id="SSF109732">
    <property type="entry name" value="HBS1-like domain"/>
    <property type="match status" value="1"/>
</dbReference>
<keyword evidence="8" id="KW-1185">Reference proteome</keyword>
<keyword evidence="5" id="KW-0648">Protein biosynthesis</keyword>
<gene>
    <name evidence="7" type="ORF">PACLA_8A067383</name>
</gene>
<accession>A0A6S7J2N9</accession>